<dbReference type="InterPro" id="IPR010730">
    <property type="entry name" value="HET"/>
</dbReference>
<dbReference type="EMBL" id="JAULSO010000001">
    <property type="protein sequence ID" value="KAK3695805.1"/>
    <property type="molecule type" value="Genomic_DNA"/>
</dbReference>
<reference evidence="3" key="1">
    <citation type="journal article" date="2023" name="Mol. Phylogenet. Evol.">
        <title>Genome-scale phylogeny and comparative genomics of the fungal order Sordariales.</title>
        <authorList>
            <person name="Hensen N."/>
            <person name="Bonometti L."/>
            <person name="Westerberg I."/>
            <person name="Brannstrom I.O."/>
            <person name="Guillou S."/>
            <person name="Cros-Aarteil S."/>
            <person name="Calhoun S."/>
            <person name="Haridas S."/>
            <person name="Kuo A."/>
            <person name="Mondo S."/>
            <person name="Pangilinan J."/>
            <person name="Riley R."/>
            <person name="LaButti K."/>
            <person name="Andreopoulos B."/>
            <person name="Lipzen A."/>
            <person name="Chen C."/>
            <person name="Yan M."/>
            <person name="Daum C."/>
            <person name="Ng V."/>
            <person name="Clum A."/>
            <person name="Steindorff A."/>
            <person name="Ohm R.A."/>
            <person name="Martin F."/>
            <person name="Silar P."/>
            <person name="Natvig D.O."/>
            <person name="Lalanne C."/>
            <person name="Gautier V."/>
            <person name="Ament-Velasquez S.L."/>
            <person name="Kruys A."/>
            <person name="Hutchinson M.I."/>
            <person name="Powell A.J."/>
            <person name="Barry K."/>
            <person name="Miller A.N."/>
            <person name="Grigoriev I.V."/>
            <person name="Debuchy R."/>
            <person name="Gladieux P."/>
            <person name="Hiltunen Thoren M."/>
            <person name="Johannesson H."/>
        </authorList>
    </citation>
    <scope>NUCLEOTIDE SEQUENCE</scope>
    <source>
        <strain evidence="3">CBS 314.62</strain>
    </source>
</reference>
<proteinExistence type="predicted"/>
<evidence type="ECO:0000313" key="4">
    <source>
        <dbReference type="Proteomes" id="UP001270362"/>
    </source>
</evidence>
<organism evidence="3 4">
    <name type="scientific">Podospora appendiculata</name>
    <dbReference type="NCBI Taxonomy" id="314037"/>
    <lineage>
        <taxon>Eukaryota</taxon>
        <taxon>Fungi</taxon>
        <taxon>Dikarya</taxon>
        <taxon>Ascomycota</taxon>
        <taxon>Pezizomycotina</taxon>
        <taxon>Sordariomycetes</taxon>
        <taxon>Sordariomycetidae</taxon>
        <taxon>Sordariales</taxon>
        <taxon>Podosporaceae</taxon>
        <taxon>Podospora</taxon>
    </lineage>
</organism>
<comment type="caution">
    <text evidence="3">The sequence shown here is derived from an EMBL/GenBank/DDBJ whole genome shotgun (WGS) entry which is preliminary data.</text>
</comment>
<sequence>MPNANWHTLTCTLSTPTVVALDATAWCTQCEQTAPVGRLLDLGDAGASSQIEPPPLPSRSPLGLDLSWPVGGVRYLESGEGGFEAEWRRLALIASGLGLDGEEEGGQDIGGVGTGVDGACVDGSLSSESLLTHPLLGEGGGGGDWIRLLWLDKGSDDDPVHATLQASQLANEPKFKAVSYAWADAAGDSSRKRAHLPRGDVVLWVDAVCIDQRNIRERNHQVSLMAAIYAAASEVLVYLGAADTASAMVLDVIKFQRQLLAPVEREVFRDFFARSYFYRTWVVQEIANAVSATAYCGERSVKWSMLFSAPIFRDPRLSGLEHRPLPWLTEVYTRPRAQASTMELLDFLIATWRCKASDPRDKVFALLGLVKDASRYGLVADYGLSTAEVYIGIAAFFLCHHGLLDVLKLCSSSGRGRMQTVDGLPSWAPDWSNAPDRIEERTRSQTRTTGRTPHEVHIHRFSGTLATHAKIIKLPRYDKHGNVVLELHRNFPGFFRGPSTGLDPERDAIAFFPGYDQLFHIRFDEGRGGICRIVGPCVVFLKGSAFSPRGTLLYPAKTLKHSVVNDIFAKFPLTSHEWETMMRMEQLLVDMLLGPAIDDTPISQLSQYTAANLSDGLAAYLSRRELGLNSHRPTAAICNRLRAWGQRDFFLGIPFCGAGSVDALSRANIGTPTGDWPEADLGVTSTLLKPLAWMLLRWKTWILTLSAERSRAR</sequence>
<feature type="domain" description="Heterokaryon incompatibility" evidence="2">
    <location>
        <begin position="198"/>
        <end position="285"/>
    </location>
</feature>
<reference evidence="3" key="2">
    <citation type="submission" date="2023-06" db="EMBL/GenBank/DDBJ databases">
        <authorList>
            <consortium name="Lawrence Berkeley National Laboratory"/>
            <person name="Haridas S."/>
            <person name="Hensen N."/>
            <person name="Bonometti L."/>
            <person name="Westerberg I."/>
            <person name="Brannstrom I.O."/>
            <person name="Guillou S."/>
            <person name="Cros-Aarteil S."/>
            <person name="Calhoun S."/>
            <person name="Kuo A."/>
            <person name="Mondo S."/>
            <person name="Pangilinan J."/>
            <person name="Riley R."/>
            <person name="Labutti K."/>
            <person name="Andreopoulos B."/>
            <person name="Lipzen A."/>
            <person name="Chen C."/>
            <person name="Yanf M."/>
            <person name="Daum C."/>
            <person name="Ng V."/>
            <person name="Clum A."/>
            <person name="Steindorff A."/>
            <person name="Ohm R."/>
            <person name="Martin F."/>
            <person name="Silar P."/>
            <person name="Natvig D."/>
            <person name="Lalanne C."/>
            <person name="Gautier V."/>
            <person name="Ament-Velasquez S.L."/>
            <person name="Kruys A."/>
            <person name="Hutchinson M.I."/>
            <person name="Powell A.J."/>
            <person name="Barry K."/>
            <person name="Miller A.N."/>
            <person name="Grigoriev I.V."/>
            <person name="Debuchy R."/>
            <person name="Gladieux P."/>
            <person name="Thoren M.H."/>
            <person name="Johannesson H."/>
        </authorList>
    </citation>
    <scope>NUCLEOTIDE SEQUENCE</scope>
    <source>
        <strain evidence="3">CBS 314.62</strain>
    </source>
</reference>
<dbReference type="Proteomes" id="UP001270362">
    <property type="component" value="Unassembled WGS sequence"/>
</dbReference>
<keyword evidence="1" id="KW-0732">Signal</keyword>
<dbReference type="PANTHER" id="PTHR24148:SF73">
    <property type="entry name" value="HET DOMAIN PROTEIN (AFU_ORTHOLOGUE AFUA_8G01020)"/>
    <property type="match status" value="1"/>
</dbReference>
<dbReference type="Pfam" id="PF06985">
    <property type="entry name" value="HET"/>
    <property type="match status" value="1"/>
</dbReference>
<feature type="chain" id="PRO_5042112649" evidence="1">
    <location>
        <begin position="21"/>
        <end position="713"/>
    </location>
</feature>
<dbReference type="AlphaFoldDB" id="A0AAE0XM34"/>
<accession>A0AAE0XM34</accession>
<gene>
    <name evidence="3" type="ORF">B0T22DRAFT_509268</name>
</gene>
<name>A0AAE0XM34_9PEZI</name>
<evidence type="ECO:0000256" key="1">
    <source>
        <dbReference type="SAM" id="SignalP"/>
    </source>
</evidence>
<feature type="signal peptide" evidence="1">
    <location>
        <begin position="1"/>
        <end position="20"/>
    </location>
</feature>
<protein>
    <submittedName>
        <fullName evidence="3">Heterokaryon incompatibility protein-domain-containing protein</fullName>
    </submittedName>
</protein>
<dbReference type="InterPro" id="IPR052895">
    <property type="entry name" value="HetReg/Transcr_Mod"/>
</dbReference>
<dbReference type="PANTHER" id="PTHR24148">
    <property type="entry name" value="ANKYRIN REPEAT DOMAIN-CONTAINING PROTEIN 39 HOMOLOG-RELATED"/>
    <property type="match status" value="1"/>
</dbReference>
<evidence type="ECO:0000313" key="3">
    <source>
        <dbReference type="EMBL" id="KAK3695805.1"/>
    </source>
</evidence>
<keyword evidence="4" id="KW-1185">Reference proteome</keyword>
<evidence type="ECO:0000259" key="2">
    <source>
        <dbReference type="Pfam" id="PF06985"/>
    </source>
</evidence>